<evidence type="ECO:0000256" key="2">
    <source>
        <dbReference type="ARBA" id="ARBA00022840"/>
    </source>
</evidence>
<accession>A0A382TFD0</accession>
<sequence>MLGDLIDVLVPIPSVERFTYKLPEKYKKKRLERGIRVSVPLRNRTVIGVFWDYSDSSKTKRTKHKLIKGILDEHPLLDNNLLELADWASRYYHHPLGEVITYFFPPSLRKGQEAKFKESIFWKITNKGDFFDLSKLNRAYKQREGLELLREKGDISQKSLKAYGVSS</sequence>
<dbReference type="PANTHER" id="PTHR30580:SF0">
    <property type="entry name" value="PRIMOSOMAL PROTEIN N"/>
    <property type="match status" value="1"/>
</dbReference>
<keyword evidence="3" id="KW-0238">DNA-binding</keyword>
<keyword evidence="1" id="KW-0547">Nucleotide-binding</keyword>
<dbReference type="Pfam" id="PF17764">
    <property type="entry name" value="PriA_3primeBD"/>
    <property type="match status" value="1"/>
</dbReference>
<dbReference type="InterPro" id="IPR042115">
    <property type="entry name" value="PriA_3primeBD_sf"/>
</dbReference>
<dbReference type="AlphaFoldDB" id="A0A382TFD0"/>
<dbReference type="GO" id="GO:0006302">
    <property type="term" value="P:double-strand break repair"/>
    <property type="evidence" value="ECO:0007669"/>
    <property type="project" value="TreeGrafter"/>
</dbReference>
<dbReference type="GO" id="GO:0006270">
    <property type="term" value="P:DNA replication initiation"/>
    <property type="evidence" value="ECO:0007669"/>
    <property type="project" value="TreeGrafter"/>
</dbReference>
<dbReference type="GO" id="GO:0005524">
    <property type="term" value="F:ATP binding"/>
    <property type="evidence" value="ECO:0007669"/>
    <property type="project" value="UniProtKB-KW"/>
</dbReference>
<evidence type="ECO:0000259" key="4">
    <source>
        <dbReference type="Pfam" id="PF17764"/>
    </source>
</evidence>
<dbReference type="Gene3D" id="3.40.1440.60">
    <property type="entry name" value="PriA, 3(prime) DNA-binding domain"/>
    <property type="match status" value="1"/>
</dbReference>
<keyword evidence="2" id="KW-0067">ATP-binding</keyword>
<name>A0A382TFD0_9ZZZZ</name>
<evidence type="ECO:0000256" key="3">
    <source>
        <dbReference type="ARBA" id="ARBA00023125"/>
    </source>
</evidence>
<reference evidence="5" key="1">
    <citation type="submission" date="2018-05" db="EMBL/GenBank/DDBJ databases">
        <authorList>
            <person name="Lanie J.A."/>
            <person name="Ng W.-L."/>
            <person name="Kazmierczak K.M."/>
            <person name="Andrzejewski T.M."/>
            <person name="Davidsen T.M."/>
            <person name="Wayne K.J."/>
            <person name="Tettelin H."/>
            <person name="Glass J.I."/>
            <person name="Rusch D."/>
            <person name="Podicherti R."/>
            <person name="Tsui H.-C.T."/>
            <person name="Winkler M.E."/>
        </authorList>
    </citation>
    <scope>NUCLEOTIDE SEQUENCE</scope>
</reference>
<dbReference type="GO" id="GO:0006310">
    <property type="term" value="P:DNA recombination"/>
    <property type="evidence" value="ECO:0007669"/>
    <property type="project" value="TreeGrafter"/>
</dbReference>
<dbReference type="PANTHER" id="PTHR30580">
    <property type="entry name" value="PRIMOSOMAL PROTEIN N"/>
    <property type="match status" value="1"/>
</dbReference>
<dbReference type="FunFam" id="3.40.1440.60:FF:000001">
    <property type="entry name" value="Primosomal protein N"/>
    <property type="match status" value="1"/>
</dbReference>
<dbReference type="GO" id="GO:0043138">
    <property type="term" value="F:3'-5' DNA helicase activity"/>
    <property type="evidence" value="ECO:0007669"/>
    <property type="project" value="TreeGrafter"/>
</dbReference>
<proteinExistence type="predicted"/>
<evidence type="ECO:0000313" key="5">
    <source>
        <dbReference type="EMBL" id="SVD20121.1"/>
    </source>
</evidence>
<dbReference type="GO" id="GO:0003677">
    <property type="term" value="F:DNA binding"/>
    <property type="evidence" value="ECO:0007669"/>
    <property type="project" value="UniProtKB-KW"/>
</dbReference>
<feature type="domain" description="Primosomal protein N' 3' DNA-binding" evidence="4">
    <location>
        <begin position="7"/>
        <end position="105"/>
    </location>
</feature>
<evidence type="ECO:0000256" key="1">
    <source>
        <dbReference type="ARBA" id="ARBA00022741"/>
    </source>
</evidence>
<protein>
    <recommendedName>
        <fullName evidence="4">Primosomal protein N' 3' DNA-binding domain-containing protein</fullName>
    </recommendedName>
</protein>
<gene>
    <name evidence="5" type="ORF">METZ01_LOCUS372975</name>
</gene>
<dbReference type="InterPro" id="IPR041222">
    <property type="entry name" value="PriA_3primeBD"/>
</dbReference>
<organism evidence="5">
    <name type="scientific">marine metagenome</name>
    <dbReference type="NCBI Taxonomy" id="408172"/>
    <lineage>
        <taxon>unclassified sequences</taxon>
        <taxon>metagenomes</taxon>
        <taxon>ecological metagenomes</taxon>
    </lineage>
</organism>
<feature type="non-terminal residue" evidence="5">
    <location>
        <position position="167"/>
    </location>
</feature>
<dbReference type="EMBL" id="UINC01135769">
    <property type="protein sequence ID" value="SVD20121.1"/>
    <property type="molecule type" value="Genomic_DNA"/>
</dbReference>